<gene>
    <name evidence="2" type="ORF">MAR_021642</name>
</gene>
<evidence type="ECO:0000256" key="1">
    <source>
        <dbReference type="ARBA" id="ARBA00022722"/>
    </source>
</evidence>
<sequence length="431" mass="50041">MNVQRLIIAHQQIDEKFSQERNTCLLSDETSKFGRKYQGFHAADEEGNTWCLGVREMSTESVKHSDIVIGQIGEVWESFSEIQKSQLTKLYIFFAPCMYWSTYPSLLPQHCCNTKRQCSMNTLQYMTRAFRKHPTGGDEKSGVHGSFSAYLHDFLNQHKLQSVPLERFRGNRFNILFSSAACVYFLAEEMKEFLEISADNRFLQAVKSDLNTMEYLARCKALRFVFELITKPLWAQIERTDTNIKDIGVVYREVVDYLENLDLHSYLKGTSVMSFVDKDKVTSSIFMKNLLTESPYDDKILIILEIMIPALCGVTKRLFKDHLEVKIWENPGDEIRDKTVATPNNNKFSETVFGVLDRILREQPNVSMIAAESYLVFCHKKTLKWIESKTEKQKEELLSAAHKDVKKMRKNFLKRKNQIEKERKAILNAAL</sequence>
<evidence type="ECO:0000313" key="3">
    <source>
        <dbReference type="Proteomes" id="UP001164746"/>
    </source>
</evidence>
<reference evidence="2" key="1">
    <citation type="submission" date="2022-11" db="EMBL/GenBank/DDBJ databases">
        <title>Centuries of genome instability and evolution in soft-shell clam transmissible cancer (bioRxiv).</title>
        <authorList>
            <person name="Hart S.F.M."/>
            <person name="Yonemitsu M.A."/>
            <person name="Giersch R.M."/>
            <person name="Beal B.F."/>
            <person name="Arriagada G."/>
            <person name="Davis B.W."/>
            <person name="Ostrander E.A."/>
            <person name="Goff S.P."/>
            <person name="Metzger M.J."/>
        </authorList>
    </citation>
    <scope>NUCLEOTIDE SEQUENCE</scope>
    <source>
        <strain evidence="2">MELC-2E11</strain>
        <tissue evidence="2">Siphon/mantle</tissue>
    </source>
</reference>
<dbReference type="EMBL" id="CP111016">
    <property type="protein sequence ID" value="WAR06273.1"/>
    <property type="molecule type" value="Genomic_DNA"/>
</dbReference>
<accession>A0ABY7E883</accession>
<protein>
    <submittedName>
        <fullName evidence="2">Uncharacterized protein</fullName>
    </submittedName>
</protein>
<keyword evidence="3" id="KW-1185">Reference proteome</keyword>
<evidence type="ECO:0000313" key="2">
    <source>
        <dbReference type="EMBL" id="WAR06273.1"/>
    </source>
</evidence>
<keyword evidence="1" id="KW-0540">Nuclease</keyword>
<dbReference type="PANTHER" id="PTHR11046">
    <property type="entry name" value="OLIGORIBONUCLEASE, MITOCHONDRIAL"/>
    <property type="match status" value="1"/>
</dbReference>
<organism evidence="2 3">
    <name type="scientific">Mya arenaria</name>
    <name type="common">Soft-shell clam</name>
    <dbReference type="NCBI Taxonomy" id="6604"/>
    <lineage>
        <taxon>Eukaryota</taxon>
        <taxon>Metazoa</taxon>
        <taxon>Spiralia</taxon>
        <taxon>Lophotrochozoa</taxon>
        <taxon>Mollusca</taxon>
        <taxon>Bivalvia</taxon>
        <taxon>Autobranchia</taxon>
        <taxon>Heteroconchia</taxon>
        <taxon>Euheterodonta</taxon>
        <taxon>Imparidentia</taxon>
        <taxon>Neoheterodontei</taxon>
        <taxon>Myida</taxon>
        <taxon>Myoidea</taxon>
        <taxon>Myidae</taxon>
        <taxon>Mya</taxon>
    </lineage>
</organism>
<dbReference type="InterPro" id="IPR022894">
    <property type="entry name" value="Oligoribonuclease"/>
</dbReference>
<name>A0ABY7E883_MYAAR</name>
<proteinExistence type="predicted"/>
<dbReference type="PANTHER" id="PTHR11046:SF25">
    <property type="match status" value="1"/>
</dbReference>
<dbReference type="Proteomes" id="UP001164746">
    <property type="component" value="Chromosome 5"/>
</dbReference>
<keyword evidence="1" id="KW-0378">Hydrolase</keyword>